<protein>
    <submittedName>
        <fullName evidence="1">Melibiase</fullName>
    </submittedName>
</protein>
<dbReference type="RefSeq" id="WP_143103922.1">
    <property type="nucleotide sequence ID" value="NZ_FPCJ01000001.1"/>
</dbReference>
<evidence type="ECO:0000313" key="1">
    <source>
        <dbReference type="EMBL" id="SFV28331.1"/>
    </source>
</evidence>
<reference evidence="2" key="1">
    <citation type="submission" date="2016-10" db="EMBL/GenBank/DDBJ databases">
        <authorList>
            <person name="Varghese N."/>
            <person name="Submissions S."/>
        </authorList>
    </citation>
    <scope>NUCLEOTIDE SEQUENCE [LARGE SCALE GENOMIC DNA]</scope>
    <source>
        <strain evidence="2">DSM 14807</strain>
    </source>
</reference>
<evidence type="ECO:0000313" key="2">
    <source>
        <dbReference type="Proteomes" id="UP000199537"/>
    </source>
</evidence>
<dbReference type="Gene3D" id="3.20.20.70">
    <property type="entry name" value="Aldolase class I"/>
    <property type="match status" value="1"/>
</dbReference>
<keyword evidence="2" id="KW-1185">Reference proteome</keyword>
<accession>A0A1I7N0Z4</accession>
<dbReference type="InterPro" id="IPR013785">
    <property type="entry name" value="Aldolase_TIM"/>
</dbReference>
<dbReference type="SUPFAM" id="SSF51445">
    <property type="entry name" value="(Trans)glycosidases"/>
    <property type="match status" value="1"/>
</dbReference>
<sequence length="953" mass="108741">MFHIHHILRIHTLIFACLLTYLFSHAQQVQMTMQQHESEQIFTLSNEYISQRIVLQHGMLQEEQLLDVTKPTPTGIFDDGGYAFDLMWTGWNAPGKYFNGDLHVELTQHDFIFRYAKTHDQPNGARILHLYFKAIDPENPLWCRLSYEMLPGKTYVRRQVALADSTGQDHWLAAVYPRRGEIAEIQHSISLRYGMHEETSMHILQQEMKSDEQHSPFVIVKKGDFGQPVAVDFQHTGVFWGTEYPAAVNRLAVDNNQKLILTCQEWMGNIIDSQWLCSDWVVEGLSPEHHLQQDFYQYLTDIQVRPDRPYVLYNSWYDLRSPAFKDVAAEHIMNESNVLRLIRQFQQNMIQPYDIHLDAFVLDDGWDEYASPWQLRKSTFPHGLQPIINALKPLHTSLGIWIGPTGGYSFRMQRINWMKAHGYETVGNGPNHIMLDITGPKYFNLLRSRAVDFTKQGVGYFKWDGIQFSSSEPGRSAVGYFSERIALQHIAAMADTVRKLNPNMYINITSGTWMSPWWLTMADQIWMQGADYGFSTTPSILSRDAAMTYKDMVLYDDYRMHEVWFPMNHVMTHGIIKARLASVGKDDDPLESFAHDVMLYFGRGVSMYELYISPDIFTADEWRILSEGLKWAKSRYSVLRHTYMVGGNPALGEPYGYVHFQGDSGIIVVRNPQMHVQNIQIKLDPKQGINAGAKNLVVEKVYPTHWIAPDMYSAGGTLSFSLQGFETAVYEVYPLRDAHRPLLSNAVFDMKAIDSKTMSIHVLDTTGPIKWLNPSAITNVQIQGQPSQLFQMQTQFTAPQLLSSANLQNIHTGLYIQLAAPQTTQSFRCVVFLYPDSLDAGKPLPDCIMQVDGKPVKPIVQQSPGQWMALSDIISQPGEHTISLQFDSKDQSWHGKAEVWAIGHVQTHPASLTCTFNDELEIPVMPPSAYPKLSIPRQQFIGSSAIATKAKQM</sequence>
<dbReference type="Proteomes" id="UP000199537">
    <property type="component" value="Unassembled WGS sequence"/>
</dbReference>
<organism evidence="1 2">
    <name type="scientific">Thermoflavifilum thermophilum</name>
    <dbReference type="NCBI Taxonomy" id="1393122"/>
    <lineage>
        <taxon>Bacteria</taxon>
        <taxon>Pseudomonadati</taxon>
        <taxon>Bacteroidota</taxon>
        <taxon>Chitinophagia</taxon>
        <taxon>Chitinophagales</taxon>
        <taxon>Chitinophagaceae</taxon>
        <taxon>Thermoflavifilum</taxon>
    </lineage>
</organism>
<gene>
    <name evidence="1" type="ORF">SAMN05660895_0309</name>
</gene>
<dbReference type="STRING" id="1393122.SAMN05660895_0309"/>
<dbReference type="OrthoDB" id="3183911at2"/>
<dbReference type="AlphaFoldDB" id="A0A1I7N0Z4"/>
<dbReference type="InterPro" id="IPR017853">
    <property type="entry name" value="GH"/>
</dbReference>
<proteinExistence type="predicted"/>
<name>A0A1I7N0Z4_9BACT</name>
<dbReference type="EMBL" id="FPCJ01000001">
    <property type="protein sequence ID" value="SFV28331.1"/>
    <property type="molecule type" value="Genomic_DNA"/>
</dbReference>